<dbReference type="InterPro" id="IPR052535">
    <property type="entry name" value="Bacilysin_H2HPP_isomerase"/>
</dbReference>
<reference evidence="2 3" key="1">
    <citation type="submission" date="2017-10" db="EMBL/GenBank/DDBJ databases">
        <title>Sequencing the genomes of 1000 actinobacteria strains.</title>
        <authorList>
            <person name="Klenk H.-P."/>
        </authorList>
    </citation>
    <scope>NUCLEOTIDE SEQUENCE [LARGE SCALE GENOMIC DNA]</scope>
    <source>
        <strain evidence="2 3">DSM 46092</strain>
    </source>
</reference>
<feature type="domain" description="Cupin type-2" evidence="1">
    <location>
        <begin position="60"/>
        <end position="117"/>
    </location>
</feature>
<organism evidence="2 3">
    <name type="scientific">Amycolatopsis sulphurea</name>
    <dbReference type="NCBI Taxonomy" id="76022"/>
    <lineage>
        <taxon>Bacteria</taxon>
        <taxon>Bacillati</taxon>
        <taxon>Actinomycetota</taxon>
        <taxon>Actinomycetes</taxon>
        <taxon>Pseudonocardiales</taxon>
        <taxon>Pseudonocardiaceae</taxon>
        <taxon>Amycolatopsis</taxon>
    </lineage>
</organism>
<protein>
    <submittedName>
        <fullName evidence="2">Cupin domain-containing protein</fullName>
    </submittedName>
</protein>
<proteinExistence type="predicted"/>
<evidence type="ECO:0000313" key="3">
    <source>
        <dbReference type="Proteomes" id="UP000243542"/>
    </source>
</evidence>
<dbReference type="Proteomes" id="UP000243542">
    <property type="component" value="Unassembled WGS sequence"/>
</dbReference>
<name>A0A2A9FDY4_9PSEU</name>
<dbReference type="InterPro" id="IPR011051">
    <property type="entry name" value="RmlC_Cupin_sf"/>
</dbReference>
<dbReference type="Gene3D" id="2.60.120.10">
    <property type="entry name" value="Jelly Rolls"/>
    <property type="match status" value="1"/>
</dbReference>
<dbReference type="RefSeq" id="WP_098513103.1">
    <property type="nucleotide sequence ID" value="NZ_JBIAKZ010000001.1"/>
</dbReference>
<dbReference type="SUPFAM" id="SSF51182">
    <property type="entry name" value="RmlC-like cupins"/>
    <property type="match status" value="1"/>
</dbReference>
<dbReference type="PANTHER" id="PTHR40112:SF1">
    <property type="entry name" value="H2HPP ISOMERASE"/>
    <property type="match status" value="1"/>
</dbReference>
<gene>
    <name evidence="2" type="ORF">ATK36_4284</name>
</gene>
<keyword evidence="3" id="KW-1185">Reference proteome</keyword>
<dbReference type="PANTHER" id="PTHR40112">
    <property type="entry name" value="H2HPP ISOMERASE"/>
    <property type="match status" value="1"/>
</dbReference>
<dbReference type="InterPro" id="IPR013096">
    <property type="entry name" value="Cupin_2"/>
</dbReference>
<dbReference type="Pfam" id="PF07883">
    <property type="entry name" value="Cupin_2"/>
    <property type="match status" value="1"/>
</dbReference>
<evidence type="ECO:0000313" key="2">
    <source>
        <dbReference type="EMBL" id="PFG49153.1"/>
    </source>
</evidence>
<dbReference type="CDD" id="cd02238">
    <property type="entry name" value="cupin_KdgF"/>
    <property type="match status" value="1"/>
</dbReference>
<comment type="caution">
    <text evidence="2">The sequence shown here is derived from an EMBL/GenBank/DDBJ whole genome shotgun (WGS) entry which is preliminary data.</text>
</comment>
<dbReference type="InterPro" id="IPR014710">
    <property type="entry name" value="RmlC-like_jellyroll"/>
</dbReference>
<dbReference type="EMBL" id="PDJK01000002">
    <property type="protein sequence ID" value="PFG49153.1"/>
    <property type="molecule type" value="Genomic_DNA"/>
</dbReference>
<sequence length="139" mass="15798">MILDYNSGSGAAPDFDAFDPTRYPDVVIVKAEQVKGREAFPNLHRRVLAFNDKLMIVEHVMEQGSVFPRHSHHQEQLAYLISGHIRVQIEDEEPFEARGGDSFVVRGGVDHQVVAIERSVALDVFTPVRNDFIEWVDRV</sequence>
<dbReference type="AlphaFoldDB" id="A0A2A9FDY4"/>
<accession>A0A2A9FDY4</accession>
<evidence type="ECO:0000259" key="1">
    <source>
        <dbReference type="Pfam" id="PF07883"/>
    </source>
</evidence>